<protein>
    <submittedName>
        <fullName evidence="1">Uncharacterized protein</fullName>
    </submittedName>
</protein>
<name>E7C5X7_9BACT</name>
<dbReference type="EMBL" id="GU567998">
    <property type="protein sequence ID" value="ADI22851.1"/>
    <property type="molecule type" value="Genomic_DNA"/>
</dbReference>
<evidence type="ECO:0000313" key="1">
    <source>
        <dbReference type="EMBL" id="ADI22851.1"/>
    </source>
</evidence>
<organism evidence="1">
    <name type="scientific">uncultured nuHF2 cluster bacterium HF0500_31B05</name>
    <dbReference type="NCBI Taxonomy" id="723589"/>
    <lineage>
        <taxon>Bacteria</taxon>
        <taxon>environmental samples</taxon>
    </lineage>
</organism>
<reference evidence="1" key="1">
    <citation type="submission" date="2010-01" db="EMBL/GenBank/DDBJ databases">
        <title>Genome fragments of uncultured bacteria from the North Pacific subtropical Gyre.</title>
        <authorList>
            <person name="Pham V.D."/>
            <person name="Delong E.F."/>
        </authorList>
    </citation>
    <scope>NUCLEOTIDE SEQUENCE</scope>
</reference>
<sequence length="87" mass="9371">MGARGRVIAYELVATRTKDGWHMKESSLRGSTFATNVDLGWFEYKGRAGPAPYRGFIASLRGLPYYGPAERGRACDLSSSAPAEAAA</sequence>
<dbReference type="AlphaFoldDB" id="E7C5X7"/>
<proteinExistence type="predicted"/>
<accession>E7C5X7</accession>